<evidence type="ECO:0000313" key="2">
    <source>
        <dbReference type="Proteomes" id="UP000286931"/>
    </source>
</evidence>
<reference evidence="1 2" key="1">
    <citation type="submission" date="2018-12" db="EMBL/GenBank/DDBJ databases">
        <title>Draft genome sequence of Embleya hyalina NBRC 13850T.</title>
        <authorList>
            <person name="Komaki H."/>
            <person name="Hosoyama A."/>
            <person name="Kimura A."/>
            <person name="Ichikawa N."/>
            <person name="Tamura T."/>
        </authorList>
    </citation>
    <scope>NUCLEOTIDE SEQUENCE [LARGE SCALE GENOMIC DNA]</scope>
    <source>
        <strain evidence="1 2">NBRC 13850</strain>
    </source>
</reference>
<dbReference type="OrthoDB" id="514320at2"/>
<dbReference type="Pfam" id="PF08310">
    <property type="entry name" value="LGFP"/>
    <property type="match status" value="4"/>
</dbReference>
<dbReference type="Proteomes" id="UP000286931">
    <property type="component" value="Unassembled WGS sequence"/>
</dbReference>
<dbReference type="EMBL" id="BIFH01000014">
    <property type="protein sequence ID" value="GCD93757.1"/>
    <property type="molecule type" value="Genomic_DNA"/>
</dbReference>
<protein>
    <recommendedName>
        <fullName evidence="3">LGFP repeat-containing protein</fullName>
    </recommendedName>
</protein>
<name>A0A401YGR4_9ACTN</name>
<gene>
    <name evidence="1" type="ORF">EHYA_01405</name>
</gene>
<dbReference type="InterPro" id="IPR013207">
    <property type="entry name" value="LGFP"/>
</dbReference>
<evidence type="ECO:0008006" key="3">
    <source>
        <dbReference type="Google" id="ProtNLM"/>
    </source>
</evidence>
<keyword evidence="2" id="KW-1185">Reference proteome</keyword>
<evidence type="ECO:0000313" key="1">
    <source>
        <dbReference type="EMBL" id="GCD93757.1"/>
    </source>
</evidence>
<accession>A0A401YGR4</accession>
<dbReference type="RefSeq" id="WP_126635995.1">
    <property type="nucleotide sequence ID" value="NZ_BIFH01000014.1"/>
</dbReference>
<organism evidence="1 2">
    <name type="scientific">Embleya hyalina</name>
    <dbReference type="NCBI Taxonomy" id="516124"/>
    <lineage>
        <taxon>Bacteria</taxon>
        <taxon>Bacillati</taxon>
        <taxon>Actinomycetota</taxon>
        <taxon>Actinomycetes</taxon>
        <taxon>Kitasatosporales</taxon>
        <taxon>Streptomycetaceae</taxon>
        <taxon>Embleya</taxon>
    </lineage>
</organism>
<sequence length="773" mass="82860">MLGDFELVTYDVETGKVVGTATAFLSHGILLAKSSDKIYNETRLDFVKVDAALGTLTVEVKADCSPCVVAPSPILTAGNGMHLEFHNDITWAPPPGVTQSDLKIQWTIEAHTSAPTAHDPVVYSTNDSPRCDTVVTSRAGCTFPTYYPTVDISDVNQYGSAAAMINYYHMSMWSPPGLRLANDMGRPLEWSREPLSYQSATQPADQQTWNGKNRAIVCGSLVKDPSVTFPAGSTDQPSCDEFPFASAYQSAGGGGYPALQKIVDGRECNLMVATKNAAGDYTGVKLIGLGIWKDDVPCVRGTIPNSQNSAVGRQTGSAFISRERFLRGDKYWLNAAPPGWSDCGSYWEPVPVATPRRNAAGTRSTLAVCGPLRTALDGPGVTKIGFPTGQKEAPDGIGKYVDLRLSGHSEITGSIYWSPTSGAHYIDGAIRDKWLALGGVNGLGYPLNDTAQQDGGAGRYNDFSNGSVYWSSATGAHVLSGAVRDKYVALDREKALGYPTADEAATPDGRGRFAHFSKGGNSIYWTNVTGAHQIGGAIRDKWAALGWETNVGYPSTDESGTPDGQGRFNHFRKPTAAADDDSIYWHPKVGIGYIRSALRDKWLTFGAERASGYPVGDAGGTGGSGGIEQYTAGIDQQGKAYLLLRFLWGPSSGTHFVIASWRAYTGPNSWMGFPTKDHAADPGLPIGNLYTFQAFQGGCLGKYTYTPGGQIDAVAATTGLCRADYRQITPAEWINKTLREQLEIARDSVPLESVLGPDGQVSPERLHAMTSMR</sequence>
<comment type="caution">
    <text evidence="1">The sequence shown here is derived from an EMBL/GenBank/DDBJ whole genome shotgun (WGS) entry which is preliminary data.</text>
</comment>
<dbReference type="AlphaFoldDB" id="A0A401YGR4"/>
<proteinExistence type="predicted"/>